<feature type="domain" description="Peptidase A1" evidence="10">
    <location>
        <begin position="30"/>
        <end position="391"/>
    </location>
</feature>
<dbReference type="GO" id="GO:0004190">
    <property type="term" value="F:aspartic-type endopeptidase activity"/>
    <property type="evidence" value="ECO:0007669"/>
    <property type="project" value="InterPro"/>
</dbReference>
<comment type="caution">
    <text evidence="11">The sequence shown here is derived from an EMBL/GenBank/DDBJ whole genome shotgun (WGS) entry which is preliminary data.</text>
</comment>
<feature type="active site" evidence="9">
    <location>
        <position position="280"/>
    </location>
</feature>
<dbReference type="Pfam" id="PF14541">
    <property type="entry name" value="TAXi_C"/>
    <property type="match status" value="1"/>
</dbReference>
<dbReference type="InParanoid" id="A0A1Z5KJC6"/>
<evidence type="ECO:0000256" key="4">
    <source>
        <dbReference type="ARBA" id="ARBA00022692"/>
    </source>
</evidence>
<comment type="subcellular location">
    <subcellularLocation>
        <location evidence="1">Membrane</location>
    </subcellularLocation>
</comment>
<dbReference type="AlphaFoldDB" id="A0A1Z5KJC6"/>
<evidence type="ECO:0000256" key="3">
    <source>
        <dbReference type="ARBA" id="ARBA00022670"/>
    </source>
</evidence>
<dbReference type="OrthoDB" id="2747330at2759"/>
<name>A0A1Z5KJC6_FISSO</name>
<evidence type="ECO:0000256" key="6">
    <source>
        <dbReference type="ARBA" id="ARBA00022801"/>
    </source>
</evidence>
<dbReference type="InterPro" id="IPR001461">
    <property type="entry name" value="Aspartic_peptidase_A1"/>
</dbReference>
<keyword evidence="5" id="KW-0732">Signal</keyword>
<evidence type="ECO:0000256" key="8">
    <source>
        <dbReference type="ARBA" id="ARBA00023136"/>
    </source>
</evidence>
<keyword evidence="3" id="KW-0645">Protease</keyword>
<dbReference type="SUPFAM" id="SSF50630">
    <property type="entry name" value="Acid proteases"/>
    <property type="match status" value="1"/>
</dbReference>
<dbReference type="GO" id="GO:0016020">
    <property type="term" value="C:membrane"/>
    <property type="evidence" value="ECO:0007669"/>
    <property type="project" value="UniProtKB-SubCell"/>
</dbReference>
<keyword evidence="12" id="KW-1185">Reference proteome</keyword>
<keyword evidence="8" id="KW-0472">Membrane</keyword>
<organism evidence="11 12">
    <name type="scientific">Fistulifera solaris</name>
    <name type="common">Oleaginous diatom</name>
    <dbReference type="NCBI Taxonomy" id="1519565"/>
    <lineage>
        <taxon>Eukaryota</taxon>
        <taxon>Sar</taxon>
        <taxon>Stramenopiles</taxon>
        <taxon>Ochrophyta</taxon>
        <taxon>Bacillariophyta</taxon>
        <taxon>Bacillariophyceae</taxon>
        <taxon>Bacillariophycidae</taxon>
        <taxon>Naviculales</taxon>
        <taxon>Naviculaceae</taxon>
        <taxon>Fistulifera</taxon>
    </lineage>
</organism>
<dbReference type="PANTHER" id="PTHR13683">
    <property type="entry name" value="ASPARTYL PROTEASES"/>
    <property type="match status" value="1"/>
</dbReference>
<dbReference type="Pfam" id="PF14543">
    <property type="entry name" value="TAXi_N"/>
    <property type="match status" value="1"/>
</dbReference>
<dbReference type="PANTHER" id="PTHR13683:SF375">
    <property type="entry name" value="PEPTIDASE A1 DOMAIN-CONTAINING PROTEIN"/>
    <property type="match status" value="1"/>
</dbReference>
<dbReference type="GO" id="GO:0006508">
    <property type="term" value="P:proteolysis"/>
    <property type="evidence" value="ECO:0007669"/>
    <property type="project" value="UniProtKB-KW"/>
</dbReference>
<gene>
    <name evidence="11" type="ORF">FisN_2Hh186</name>
</gene>
<dbReference type="Proteomes" id="UP000198406">
    <property type="component" value="Unassembled WGS sequence"/>
</dbReference>
<evidence type="ECO:0000256" key="2">
    <source>
        <dbReference type="ARBA" id="ARBA00007447"/>
    </source>
</evidence>
<evidence type="ECO:0000256" key="9">
    <source>
        <dbReference type="PIRSR" id="PIRSR601461-1"/>
    </source>
</evidence>
<evidence type="ECO:0000259" key="10">
    <source>
        <dbReference type="PROSITE" id="PS51767"/>
    </source>
</evidence>
<dbReference type="InterPro" id="IPR021109">
    <property type="entry name" value="Peptidase_aspartic_dom_sf"/>
</dbReference>
<dbReference type="InterPro" id="IPR032861">
    <property type="entry name" value="TAXi_N"/>
</dbReference>
<evidence type="ECO:0000256" key="7">
    <source>
        <dbReference type="ARBA" id="ARBA00022989"/>
    </source>
</evidence>
<dbReference type="EMBL" id="BDSP01000242">
    <property type="protein sequence ID" value="GAX26394.1"/>
    <property type="molecule type" value="Genomic_DNA"/>
</dbReference>
<proteinExistence type="inferred from homology"/>
<evidence type="ECO:0000313" key="12">
    <source>
        <dbReference type="Proteomes" id="UP000198406"/>
    </source>
</evidence>
<comment type="similarity">
    <text evidence="2">Belongs to the peptidase A1 family.</text>
</comment>
<dbReference type="InterPro" id="IPR032799">
    <property type="entry name" value="TAXi_C"/>
</dbReference>
<dbReference type="Gene3D" id="2.40.70.10">
    <property type="entry name" value="Acid Proteases"/>
    <property type="match status" value="2"/>
</dbReference>
<protein>
    <recommendedName>
        <fullName evidence="10">Peptidase A1 domain-containing protein</fullName>
    </recommendedName>
</protein>
<feature type="active site" evidence="9">
    <location>
        <position position="48"/>
    </location>
</feature>
<keyword evidence="4" id="KW-0812">Transmembrane</keyword>
<evidence type="ECO:0000313" key="11">
    <source>
        <dbReference type="EMBL" id="GAX26394.1"/>
    </source>
</evidence>
<reference evidence="11 12" key="1">
    <citation type="journal article" date="2015" name="Plant Cell">
        <title>Oil accumulation by the oleaginous diatom Fistulifera solaris as revealed by the genome and transcriptome.</title>
        <authorList>
            <person name="Tanaka T."/>
            <person name="Maeda Y."/>
            <person name="Veluchamy A."/>
            <person name="Tanaka M."/>
            <person name="Abida H."/>
            <person name="Marechal E."/>
            <person name="Bowler C."/>
            <person name="Muto M."/>
            <person name="Sunaga Y."/>
            <person name="Tanaka M."/>
            <person name="Yoshino T."/>
            <person name="Taniguchi T."/>
            <person name="Fukuda Y."/>
            <person name="Nemoto M."/>
            <person name="Matsumoto M."/>
            <person name="Wong P.S."/>
            <person name="Aburatani S."/>
            <person name="Fujibuchi W."/>
        </authorList>
    </citation>
    <scope>NUCLEOTIDE SEQUENCE [LARGE SCALE GENOMIC DNA]</scope>
    <source>
        <strain evidence="11 12">JPCC DA0580</strain>
    </source>
</reference>
<keyword evidence="7" id="KW-1133">Transmembrane helix</keyword>
<evidence type="ECO:0000256" key="5">
    <source>
        <dbReference type="ARBA" id="ARBA00022729"/>
    </source>
</evidence>
<sequence length="395" mass="43916">MIRLLLLFRVADAVRNATVRWPLSAHTGTHHIQLWVGQPPVLQTLILDTGSRLSAWVCEPCPHCGQHQSARYYDPLQSSTSSVTLKVHGFSDNNTTTCQFPVSVREQSQCLLQQHYTEGSRWSAYEVTDLVTLSVGHDEDDYEASLPYSTVAFTFGCQTKLTGLFTKQLADGILGLEYSEFSFLSTLRDHGILSLNEAETSPDAFSLCLTPTGGWMALSGALLEKHQTPMLHATLNRQTTKGMYSVIVQAIWVGTLCLTCDETTDEFIQAFATGRGTILDSGTTDTFLPQALADAFQEAWEEQTGRQFTERTGSYTEREWKRLPVLTLVFEPGHVNITIPPEHYMERKAGGTNIWSNRIYVDEPEGAVLGINAMMGHDILFDWKRGTIGIAPAQC</sequence>
<dbReference type="PROSITE" id="PS51767">
    <property type="entry name" value="PEPTIDASE_A1"/>
    <property type="match status" value="1"/>
</dbReference>
<accession>A0A1Z5KJC6</accession>
<keyword evidence="6" id="KW-0378">Hydrolase</keyword>
<dbReference type="InterPro" id="IPR033121">
    <property type="entry name" value="PEPTIDASE_A1"/>
</dbReference>
<evidence type="ECO:0000256" key="1">
    <source>
        <dbReference type="ARBA" id="ARBA00004370"/>
    </source>
</evidence>